<sequence length="97" mass="10592">MLVVSFIAPSAVCAIEIPSLALRTATPKPRLCTFKRLEICRPAASSFALLILYPEDRRSIDDCCALVALVKYRCAVIADTLVFTFTAIVVSPIDFPT</sequence>
<reference evidence="1 2" key="1">
    <citation type="submission" date="2015-07" db="EMBL/GenBank/DDBJ databases">
        <authorList>
            <consortium name="Pathogen Informatics"/>
        </authorList>
    </citation>
    <scope>NUCLEOTIDE SEQUENCE [LARGE SCALE GENOMIC DNA]</scope>
    <source>
        <strain evidence="1 2">A316</strain>
    </source>
</reference>
<dbReference type="Proteomes" id="UP000041770">
    <property type="component" value="Unassembled WGS sequence"/>
</dbReference>
<evidence type="ECO:0000313" key="2">
    <source>
        <dbReference type="Proteomes" id="UP000041770"/>
    </source>
</evidence>
<name>A0A655U0D3_VIBCL</name>
<gene>
    <name evidence="1" type="ORF">ERS013200_03148</name>
</gene>
<dbReference type="AlphaFoldDB" id="A0A655U0D3"/>
<evidence type="ECO:0000313" key="1">
    <source>
        <dbReference type="EMBL" id="CSD09277.1"/>
    </source>
</evidence>
<accession>A0A655U0D3</accession>
<protein>
    <submittedName>
        <fullName evidence="1">Uncharacterized protein</fullName>
    </submittedName>
</protein>
<organism evidence="1 2">
    <name type="scientific">Vibrio cholerae</name>
    <dbReference type="NCBI Taxonomy" id="666"/>
    <lineage>
        <taxon>Bacteria</taxon>
        <taxon>Pseudomonadati</taxon>
        <taxon>Pseudomonadota</taxon>
        <taxon>Gammaproteobacteria</taxon>
        <taxon>Vibrionales</taxon>
        <taxon>Vibrionaceae</taxon>
        <taxon>Vibrio</taxon>
    </lineage>
</organism>
<dbReference type="EMBL" id="CWQY01000026">
    <property type="protein sequence ID" value="CSD09277.1"/>
    <property type="molecule type" value="Genomic_DNA"/>
</dbReference>
<proteinExistence type="predicted"/>